<keyword evidence="1" id="KW-0472">Membrane</keyword>
<feature type="transmembrane region" description="Helical" evidence="1">
    <location>
        <begin position="32"/>
        <end position="49"/>
    </location>
</feature>
<gene>
    <name evidence="2" type="ORF">DWW18_06910</name>
</gene>
<evidence type="ECO:0000256" key="1">
    <source>
        <dbReference type="SAM" id="Phobius"/>
    </source>
</evidence>
<dbReference type="Proteomes" id="UP000283589">
    <property type="component" value="Unassembled WGS sequence"/>
</dbReference>
<accession>A0A412X380</accession>
<reference evidence="2 3" key="1">
    <citation type="submission" date="2018-08" db="EMBL/GenBank/DDBJ databases">
        <title>A genome reference for cultivated species of the human gut microbiota.</title>
        <authorList>
            <person name="Zou Y."/>
            <person name="Xue W."/>
            <person name="Luo G."/>
        </authorList>
    </citation>
    <scope>NUCLEOTIDE SEQUENCE [LARGE SCALE GENOMIC DNA]</scope>
    <source>
        <strain evidence="2 3">AF14-49</strain>
    </source>
</reference>
<keyword evidence="1" id="KW-0812">Transmembrane</keyword>
<comment type="caution">
    <text evidence="2">The sequence shown here is derived from an EMBL/GenBank/DDBJ whole genome shotgun (WGS) entry which is preliminary data.</text>
</comment>
<dbReference type="AlphaFoldDB" id="A0A412X380"/>
<evidence type="ECO:0000313" key="2">
    <source>
        <dbReference type="EMBL" id="RGV34819.1"/>
    </source>
</evidence>
<protein>
    <submittedName>
        <fullName evidence="2">Uncharacterized protein</fullName>
    </submittedName>
</protein>
<organism evidence="2 3">
    <name type="scientific">Butyricimonas virosa</name>
    <dbReference type="NCBI Taxonomy" id="544645"/>
    <lineage>
        <taxon>Bacteria</taxon>
        <taxon>Pseudomonadati</taxon>
        <taxon>Bacteroidota</taxon>
        <taxon>Bacteroidia</taxon>
        <taxon>Bacteroidales</taxon>
        <taxon>Odoribacteraceae</taxon>
        <taxon>Butyricimonas</taxon>
    </lineage>
</organism>
<dbReference type="EMBL" id="QRZA01000006">
    <property type="protein sequence ID" value="RGV34819.1"/>
    <property type="molecule type" value="Genomic_DNA"/>
</dbReference>
<sequence>MRKFSLGTHLLSQANKRILGFYAKHTGSNLYIYYYCVFSGTAVAYLLALDGVEAQQTLLSFFAPVQ</sequence>
<proteinExistence type="predicted"/>
<keyword evidence="1" id="KW-1133">Transmembrane helix</keyword>
<name>A0A412X380_9BACT</name>
<evidence type="ECO:0000313" key="3">
    <source>
        <dbReference type="Proteomes" id="UP000283589"/>
    </source>
</evidence>